<dbReference type="EMBL" id="CAADRP010001596">
    <property type="protein sequence ID" value="VFU43285.1"/>
    <property type="molecule type" value="Genomic_DNA"/>
</dbReference>
<gene>
    <name evidence="2" type="ORF">SVIM_LOCUS263782</name>
</gene>
<sequence>MFLMLKELLSHLNKNRSIMTVVVQKLFARSDFQKNWVFRGRIHMKIYFFVSCFWSIDVWLDIYMIYLITHHLTTMELHEGIRAVWLARKSGQSY</sequence>
<keyword evidence="1" id="KW-0812">Transmembrane</keyword>
<accession>A0A6N2LS79</accession>
<keyword evidence="1" id="KW-1133">Transmembrane helix</keyword>
<feature type="transmembrane region" description="Helical" evidence="1">
    <location>
        <begin position="46"/>
        <end position="68"/>
    </location>
</feature>
<name>A0A6N2LS79_SALVM</name>
<evidence type="ECO:0000256" key="1">
    <source>
        <dbReference type="SAM" id="Phobius"/>
    </source>
</evidence>
<organism evidence="2">
    <name type="scientific">Salix viminalis</name>
    <name type="common">Common osier</name>
    <name type="synonym">Basket willow</name>
    <dbReference type="NCBI Taxonomy" id="40686"/>
    <lineage>
        <taxon>Eukaryota</taxon>
        <taxon>Viridiplantae</taxon>
        <taxon>Streptophyta</taxon>
        <taxon>Embryophyta</taxon>
        <taxon>Tracheophyta</taxon>
        <taxon>Spermatophyta</taxon>
        <taxon>Magnoliopsida</taxon>
        <taxon>eudicotyledons</taxon>
        <taxon>Gunneridae</taxon>
        <taxon>Pentapetalae</taxon>
        <taxon>rosids</taxon>
        <taxon>fabids</taxon>
        <taxon>Malpighiales</taxon>
        <taxon>Salicaceae</taxon>
        <taxon>Saliceae</taxon>
        <taxon>Salix</taxon>
    </lineage>
</organism>
<reference evidence="2" key="1">
    <citation type="submission" date="2019-03" db="EMBL/GenBank/DDBJ databases">
        <authorList>
            <person name="Mank J."/>
            <person name="Almeida P."/>
        </authorList>
    </citation>
    <scope>NUCLEOTIDE SEQUENCE</scope>
    <source>
        <strain evidence="2">78183</strain>
    </source>
</reference>
<evidence type="ECO:0000313" key="2">
    <source>
        <dbReference type="EMBL" id="VFU43285.1"/>
    </source>
</evidence>
<proteinExistence type="predicted"/>
<keyword evidence="1" id="KW-0472">Membrane</keyword>
<protein>
    <submittedName>
        <fullName evidence="2">Uncharacterized protein</fullName>
    </submittedName>
</protein>
<dbReference type="AlphaFoldDB" id="A0A6N2LS79"/>